<protein>
    <recommendedName>
        <fullName evidence="1">Transposase Tc1-like domain-containing protein</fullName>
    </recommendedName>
</protein>
<reference evidence="3" key="1">
    <citation type="journal article" date="2018" name="PLoS ONE">
        <title>Chinook salmon (Oncorhynchus tshawytscha) genome and transcriptome.</title>
        <authorList>
            <person name="Christensen K.A."/>
            <person name="Leong J.S."/>
            <person name="Sakhrani D."/>
            <person name="Biagi C.A."/>
            <person name="Minkley D.R."/>
            <person name="Withler R.E."/>
            <person name="Rondeau E.B."/>
            <person name="Koop B.F."/>
            <person name="Devlin R.H."/>
        </authorList>
    </citation>
    <scope>NUCLEOTIDE SEQUENCE [LARGE SCALE GENOMIC DNA]</scope>
</reference>
<dbReference type="InterPro" id="IPR002492">
    <property type="entry name" value="Transposase_Tc1-like"/>
</dbReference>
<dbReference type="InterPro" id="IPR052338">
    <property type="entry name" value="Transposase_5"/>
</dbReference>
<evidence type="ECO:0000259" key="1">
    <source>
        <dbReference type="Pfam" id="PF01498"/>
    </source>
</evidence>
<name>A0AAZ3STE8_ONCTS</name>
<dbReference type="PANTHER" id="PTHR23022:SF135">
    <property type="entry name" value="SI:DKEY-77F5.3"/>
    <property type="match status" value="1"/>
</dbReference>
<dbReference type="GO" id="GO:0003677">
    <property type="term" value="F:DNA binding"/>
    <property type="evidence" value="ECO:0007669"/>
    <property type="project" value="InterPro"/>
</dbReference>
<reference evidence="2" key="3">
    <citation type="submission" date="2025-09" db="UniProtKB">
        <authorList>
            <consortium name="Ensembl"/>
        </authorList>
    </citation>
    <scope>IDENTIFICATION</scope>
</reference>
<dbReference type="GO" id="GO:0006313">
    <property type="term" value="P:DNA transposition"/>
    <property type="evidence" value="ECO:0007669"/>
    <property type="project" value="InterPro"/>
</dbReference>
<dbReference type="SUPFAM" id="SSF46689">
    <property type="entry name" value="Homeodomain-like"/>
    <property type="match status" value="1"/>
</dbReference>
<dbReference type="Pfam" id="PF01498">
    <property type="entry name" value="HTH_Tnp_Tc3_2"/>
    <property type="match status" value="1"/>
</dbReference>
<accession>A0AAZ3STE8</accession>
<proteinExistence type="predicted"/>
<keyword evidence="3" id="KW-1185">Reference proteome</keyword>
<evidence type="ECO:0000313" key="2">
    <source>
        <dbReference type="Ensembl" id="ENSOTSP00005156263.1"/>
    </source>
</evidence>
<dbReference type="AlphaFoldDB" id="A0AAZ3STE8"/>
<dbReference type="InterPro" id="IPR036388">
    <property type="entry name" value="WH-like_DNA-bd_sf"/>
</dbReference>
<dbReference type="PANTHER" id="PTHR23022">
    <property type="entry name" value="TRANSPOSABLE ELEMENT-RELATED"/>
    <property type="match status" value="1"/>
</dbReference>
<organism evidence="2 3">
    <name type="scientific">Oncorhynchus tshawytscha</name>
    <name type="common">Chinook salmon</name>
    <name type="synonym">Salmo tshawytscha</name>
    <dbReference type="NCBI Taxonomy" id="74940"/>
    <lineage>
        <taxon>Eukaryota</taxon>
        <taxon>Metazoa</taxon>
        <taxon>Chordata</taxon>
        <taxon>Craniata</taxon>
        <taxon>Vertebrata</taxon>
        <taxon>Euteleostomi</taxon>
        <taxon>Actinopterygii</taxon>
        <taxon>Neopterygii</taxon>
        <taxon>Teleostei</taxon>
        <taxon>Protacanthopterygii</taxon>
        <taxon>Salmoniformes</taxon>
        <taxon>Salmonidae</taxon>
        <taxon>Salmoninae</taxon>
        <taxon>Oncorhynchus</taxon>
    </lineage>
</organism>
<dbReference type="Gene3D" id="3.30.420.10">
    <property type="entry name" value="Ribonuclease H-like superfamily/Ribonuclease H"/>
    <property type="match status" value="1"/>
</dbReference>
<feature type="domain" description="Transposase Tc1-like" evidence="1">
    <location>
        <begin position="84"/>
        <end position="134"/>
    </location>
</feature>
<sequence>MVRTAQISKGKQQSAITLRHEGQSIRNISRTLKVSSSAVAKTIKCYDETGSNEDLHRKGIPRVTYAAEDTFIRVNCTSDCSPNNVSQNSSNRHISTSTVQRRMCESGLHGRNAAKKPLLKDNNNKKRLAWTKKHEQWTLDWWKFVLWSDESKLEIFGSNHRVFMRCRVGEWMISACVVPPMKHGGGGVMVLCW</sequence>
<dbReference type="GeneTree" id="ENSGT01140000282497"/>
<dbReference type="GO" id="GO:0015074">
    <property type="term" value="P:DNA integration"/>
    <property type="evidence" value="ECO:0007669"/>
    <property type="project" value="InterPro"/>
</dbReference>
<dbReference type="Proteomes" id="UP000694402">
    <property type="component" value="Unassembled WGS sequence"/>
</dbReference>
<reference evidence="2" key="2">
    <citation type="submission" date="2025-08" db="UniProtKB">
        <authorList>
            <consortium name="Ensembl"/>
        </authorList>
    </citation>
    <scope>IDENTIFICATION</scope>
</reference>
<dbReference type="InterPro" id="IPR036397">
    <property type="entry name" value="RNaseH_sf"/>
</dbReference>
<dbReference type="InterPro" id="IPR009057">
    <property type="entry name" value="Homeodomain-like_sf"/>
</dbReference>
<dbReference type="Ensembl" id="ENSOTST00005117675.1">
    <property type="protein sequence ID" value="ENSOTSP00005156263.1"/>
    <property type="gene ID" value="ENSOTSG00005074979.1"/>
</dbReference>
<dbReference type="Gene3D" id="1.10.10.10">
    <property type="entry name" value="Winged helix-like DNA-binding domain superfamily/Winged helix DNA-binding domain"/>
    <property type="match status" value="1"/>
</dbReference>
<evidence type="ECO:0000313" key="3">
    <source>
        <dbReference type="Proteomes" id="UP000694402"/>
    </source>
</evidence>